<dbReference type="AlphaFoldDB" id="A0A423U0Y4"/>
<keyword evidence="3" id="KW-1133">Transmembrane helix</keyword>
<keyword evidence="2" id="KW-0812">Transmembrane</keyword>
<keyword evidence="4" id="KW-0472">Membrane</keyword>
<reference evidence="6 7" key="1">
    <citation type="submission" date="2018-04" db="EMBL/GenBank/DDBJ databases">
        <authorList>
            <person name="Zhang X."/>
            <person name="Yuan J."/>
            <person name="Li F."/>
            <person name="Xiang J."/>
        </authorList>
    </citation>
    <scope>NUCLEOTIDE SEQUENCE [LARGE SCALE GENOMIC DNA]</scope>
    <source>
        <tissue evidence="6">Muscle</tissue>
    </source>
</reference>
<dbReference type="GO" id="GO:0022857">
    <property type="term" value="F:transmembrane transporter activity"/>
    <property type="evidence" value="ECO:0007669"/>
    <property type="project" value="InterPro"/>
</dbReference>
<organism evidence="6 7">
    <name type="scientific">Penaeus vannamei</name>
    <name type="common">Whiteleg shrimp</name>
    <name type="synonym">Litopenaeus vannamei</name>
    <dbReference type="NCBI Taxonomy" id="6689"/>
    <lineage>
        <taxon>Eukaryota</taxon>
        <taxon>Metazoa</taxon>
        <taxon>Ecdysozoa</taxon>
        <taxon>Arthropoda</taxon>
        <taxon>Crustacea</taxon>
        <taxon>Multicrustacea</taxon>
        <taxon>Malacostraca</taxon>
        <taxon>Eumalacostraca</taxon>
        <taxon>Eucarida</taxon>
        <taxon>Decapoda</taxon>
        <taxon>Dendrobranchiata</taxon>
        <taxon>Penaeoidea</taxon>
        <taxon>Penaeidae</taxon>
        <taxon>Penaeus</taxon>
    </lineage>
</organism>
<evidence type="ECO:0000256" key="3">
    <source>
        <dbReference type="ARBA" id="ARBA00022989"/>
    </source>
</evidence>
<dbReference type="STRING" id="6689.A0A423U0Y4"/>
<evidence type="ECO:0000313" key="7">
    <source>
        <dbReference type="Proteomes" id="UP000283509"/>
    </source>
</evidence>
<comment type="caution">
    <text evidence="6">The sequence shown here is derived from an EMBL/GenBank/DDBJ whole genome shotgun (WGS) entry which is preliminary data.</text>
</comment>
<accession>A0A423U0Y4</accession>
<gene>
    <name evidence="6" type="ORF">C7M84_024468</name>
</gene>
<dbReference type="Gene3D" id="1.20.1250.20">
    <property type="entry name" value="MFS general substrate transporter like domains"/>
    <property type="match status" value="1"/>
</dbReference>
<evidence type="ECO:0000256" key="2">
    <source>
        <dbReference type="ARBA" id="ARBA00022692"/>
    </source>
</evidence>
<dbReference type="InterPro" id="IPR020846">
    <property type="entry name" value="MFS_dom"/>
</dbReference>
<keyword evidence="7" id="KW-1185">Reference proteome</keyword>
<proteinExistence type="predicted"/>
<comment type="subcellular location">
    <subcellularLocation>
        <location evidence="1">Membrane</location>
        <topology evidence="1">Multi-pass membrane protein</topology>
    </subcellularLocation>
</comment>
<sequence>MILAMTGKLFISASYQIIYVYVTELFPTEVRTTGMGSAIVASRIGSVLAPFVTDFLGPVLPWAPSAIFGASSLVAGAATLVLRETLGAPLPDSIADLETIDKRHRQRDAGIPGELLELAP</sequence>
<dbReference type="PANTHER" id="PTHR24064">
    <property type="entry name" value="SOLUTE CARRIER FAMILY 22 MEMBER"/>
    <property type="match status" value="1"/>
</dbReference>
<dbReference type="EMBL" id="QCYY01000837">
    <property type="protein sequence ID" value="ROT82356.1"/>
    <property type="molecule type" value="Genomic_DNA"/>
</dbReference>
<protein>
    <submittedName>
        <fullName evidence="6">Putative solute carrier family 22 member 8-like</fullName>
    </submittedName>
</protein>
<feature type="domain" description="Major facilitator superfamily (MFS) profile" evidence="5">
    <location>
        <begin position="1"/>
        <end position="87"/>
    </location>
</feature>
<evidence type="ECO:0000259" key="5">
    <source>
        <dbReference type="PROSITE" id="PS50850"/>
    </source>
</evidence>
<dbReference type="PROSITE" id="PS50850">
    <property type="entry name" value="MFS"/>
    <property type="match status" value="1"/>
</dbReference>
<name>A0A423U0Y4_PENVA</name>
<dbReference type="GO" id="GO:0016020">
    <property type="term" value="C:membrane"/>
    <property type="evidence" value="ECO:0007669"/>
    <property type="project" value="UniProtKB-SubCell"/>
</dbReference>
<dbReference type="SUPFAM" id="SSF103473">
    <property type="entry name" value="MFS general substrate transporter"/>
    <property type="match status" value="1"/>
</dbReference>
<dbReference type="Proteomes" id="UP000283509">
    <property type="component" value="Unassembled WGS sequence"/>
</dbReference>
<reference evidence="6 7" key="2">
    <citation type="submission" date="2019-01" db="EMBL/GenBank/DDBJ databases">
        <title>The decoding of complex shrimp genome reveals the adaptation for benthos swimmer, frequently molting mechanism and breeding impact on genome.</title>
        <authorList>
            <person name="Sun Y."/>
            <person name="Gao Y."/>
            <person name="Yu Y."/>
        </authorList>
    </citation>
    <scope>NUCLEOTIDE SEQUENCE [LARGE SCALE GENOMIC DNA]</scope>
    <source>
        <tissue evidence="6">Muscle</tissue>
    </source>
</reference>
<dbReference type="OrthoDB" id="2544694at2759"/>
<evidence type="ECO:0000256" key="1">
    <source>
        <dbReference type="ARBA" id="ARBA00004141"/>
    </source>
</evidence>
<evidence type="ECO:0000256" key="4">
    <source>
        <dbReference type="ARBA" id="ARBA00023136"/>
    </source>
</evidence>
<dbReference type="InterPro" id="IPR036259">
    <property type="entry name" value="MFS_trans_sf"/>
</dbReference>
<evidence type="ECO:0000313" key="6">
    <source>
        <dbReference type="EMBL" id="ROT82356.1"/>
    </source>
</evidence>